<organism evidence="8">
    <name type="scientific">sediment metagenome</name>
    <dbReference type="NCBI Taxonomy" id="749907"/>
    <lineage>
        <taxon>unclassified sequences</taxon>
        <taxon>metagenomes</taxon>
        <taxon>ecological metagenomes</taxon>
    </lineage>
</organism>
<dbReference type="SUPFAM" id="SSF53223">
    <property type="entry name" value="Aminoacid dehydrogenase-like, N-terminal domain"/>
    <property type="match status" value="1"/>
</dbReference>
<dbReference type="InterPro" id="IPR037062">
    <property type="entry name" value="Malic_N_dom_sf"/>
</dbReference>
<keyword evidence="3" id="KW-0479">Metal-binding</keyword>
<dbReference type="EC" id="1.1.1.40" evidence="8"/>
<keyword evidence="5" id="KW-0812">Transmembrane</keyword>
<dbReference type="InterPro" id="IPR042113">
    <property type="entry name" value="P_AcTrfase_dom1"/>
</dbReference>
<dbReference type="Gene3D" id="3.40.50.720">
    <property type="entry name" value="NAD(P)-binding Rossmann-like Domain"/>
    <property type="match status" value="1"/>
</dbReference>
<feature type="domain" description="Malic enzyme N-terminal" evidence="7">
    <location>
        <begin position="17"/>
        <end position="150"/>
    </location>
</feature>
<dbReference type="GO" id="GO:0051287">
    <property type="term" value="F:NAD binding"/>
    <property type="evidence" value="ECO:0007669"/>
    <property type="project" value="InterPro"/>
</dbReference>
<feature type="domain" description="Malic enzyme NAD-binding" evidence="6">
    <location>
        <begin position="162"/>
        <end position="399"/>
    </location>
</feature>
<evidence type="ECO:0000259" key="7">
    <source>
        <dbReference type="SMART" id="SM01274"/>
    </source>
</evidence>
<dbReference type="SMART" id="SM00919">
    <property type="entry name" value="Malic_M"/>
    <property type="match status" value="1"/>
</dbReference>
<gene>
    <name evidence="8" type="ORF">LDC_1750</name>
</gene>
<comment type="cofactor">
    <cofactor evidence="1">
        <name>Mn(2+)</name>
        <dbReference type="ChEBI" id="CHEBI:29035"/>
    </cofactor>
</comment>
<evidence type="ECO:0000256" key="5">
    <source>
        <dbReference type="SAM" id="Phobius"/>
    </source>
</evidence>
<evidence type="ECO:0000256" key="3">
    <source>
        <dbReference type="ARBA" id="ARBA00022723"/>
    </source>
</evidence>
<evidence type="ECO:0000256" key="2">
    <source>
        <dbReference type="ARBA" id="ARBA00001946"/>
    </source>
</evidence>
<dbReference type="FunFam" id="3.40.50.720:FF:000095">
    <property type="entry name" value="NADP-dependent malic enzyme"/>
    <property type="match status" value="1"/>
</dbReference>
<proteinExistence type="predicted"/>
<dbReference type="InterPro" id="IPR012302">
    <property type="entry name" value="Malic_NAD-bd"/>
</dbReference>
<dbReference type="InterPro" id="IPR045213">
    <property type="entry name" value="Malic_NAD-bd_bact_type"/>
</dbReference>
<name>D9PJN9_9ZZZZ</name>
<dbReference type="AlphaFoldDB" id="D9PJN9"/>
<dbReference type="Pfam" id="PF03949">
    <property type="entry name" value="Malic_M"/>
    <property type="match status" value="1"/>
</dbReference>
<dbReference type="Pfam" id="PF00390">
    <property type="entry name" value="malic"/>
    <property type="match status" value="1"/>
</dbReference>
<dbReference type="Gene3D" id="3.40.50.10950">
    <property type="match status" value="1"/>
</dbReference>
<sequence length="534" mass="57463">MKIKKKDVLAYHSGGRPGKIQVVPTKPCSTQRDLSLAYTPGVAEPCRDIAKRPDDSFAYTSRGNLVAVVTNGSAVLGLGNIGAAAAKPVMEGKGVLFKRFADIDVFDLELETSDPAEIVRAVKMLEPTFGGINLEDIKAPDCFYVEEKLKEICEIPIFHDDQHGTAIIVGAAMLNALEVVGKKLPEIKLVICGAGAAGVACAELLILLGASRRKIMMTDSQGVIYKGRTKGMNPYKERFALKTGKRTLAEALVGADAFIGVSGRDLVDEKMVKSMAARPIIFALANPDPEIPYDKARKARPDAVIATGRSDYPNQVNNVLGFPYIFRGALDVRARAINNEMKLAAVSALAELAREDVPDKVRRAYGVEQMAFGPEYIIPKPFDPRVLLRVAPAVAGAAIASGVARVKLDMDEYVKKLDSSLDRSRQLVRNLMSRAQQEPKRIVLPEADQDKILRAAQIVLDEGLAVPILLGDQAAIKQRAQAMDLSLRGLKLSIPSLTAAAGNISTTWCPCAGVTGSRRSRPRPSCATAIISAP</sequence>
<evidence type="ECO:0000256" key="1">
    <source>
        <dbReference type="ARBA" id="ARBA00001936"/>
    </source>
</evidence>
<dbReference type="FunFam" id="3.40.50.10380:FF:000003">
    <property type="entry name" value="NADP-dependent malic enzyme"/>
    <property type="match status" value="1"/>
</dbReference>
<dbReference type="Gene3D" id="3.40.50.10380">
    <property type="entry name" value="Malic enzyme, N-terminal domain"/>
    <property type="match status" value="1"/>
</dbReference>
<dbReference type="Pfam" id="PF01515">
    <property type="entry name" value="PTA_PTB"/>
    <property type="match status" value="1"/>
</dbReference>
<comment type="caution">
    <text evidence="8">The sequence shown here is derived from an EMBL/GenBank/DDBJ whole genome shotgun (WGS) entry which is preliminary data.</text>
</comment>
<dbReference type="InterPro" id="IPR046346">
    <property type="entry name" value="Aminoacid_DH-like_N_sf"/>
</dbReference>
<dbReference type="GO" id="GO:0016746">
    <property type="term" value="F:acyltransferase activity"/>
    <property type="evidence" value="ECO:0007669"/>
    <property type="project" value="InterPro"/>
</dbReference>
<dbReference type="InterPro" id="IPR051674">
    <property type="entry name" value="Malate_Decarboxylase"/>
</dbReference>
<dbReference type="PANTHER" id="PTHR43237">
    <property type="entry name" value="NADP-DEPENDENT MALIC ENZYME"/>
    <property type="match status" value="1"/>
</dbReference>
<feature type="transmembrane region" description="Helical" evidence="5">
    <location>
        <begin position="189"/>
        <end position="210"/>
    </location>
</feature>
<accession>D9PJN9</accession>
<dbReference type="SMART" id="SM01274">
    <property type="entry name" value="malic"/>
    <property type="match status" value="1"/>
</dbReference>
<dbReference type="PANTHER" id="PTHR43237:SF4">
    <property type="entry name" value="NADP-DEPENDENT MALIC ENZYME"/>
    <property type="match status" value="1"/>
</dbReference>
<reference evidence="8" key="2">
    <citation type="journal article" date="2011" name="Microb. Ecol.">
        <title>Taxonomic and Functional Metagenomic Profiling of the Microbial Community in the Anoxic Sediment of a Sub-saline Shallow Lake (Laguna de Carrizo, Central Spain).</title>
        <authorList>
            <person name="Ferrer M."/>
            <person name="Guazzaroni M.E."/>
            <person name="Richter M."/>
            <person name="Garcia-Salamanca A."/>
            <person name="Yarza P."/>
            <person name="Suarez-Suarez A."/>
            <person name="Solano J."/>
            <person name="Alcaide M."/>
            <person name="van Dillewijn P."/>
            <person name="Molina-Henares M.A."/>
            <person name="Lopez-Cortes N."/>
            <person name="Al-Ramahi Y."/>
            <person name="Guerrero C."/>
            <person name="Acosta A."/>
            <person name="de Eugenio L.I."/>
            <person name="Martinez V."/>
            <person name="Marques S."/>
            <person name="Rojo F."/>
            <person name="Santero E."/>
            <person name="Genilloud O."/>
            <person name="Perez-Perez J."/>
            <person name="Rossello-Mora R."/>
            <person name="Ramos J.L."/>
        </authorList>
    </citation>
    <scope>NUCLEOTIDE SEQUENCE</scope>
</reference>
<keyword evidence="4 8" id="KW-0560">Oxidoreductase</keyword>
<dbReference type="SUPFAM" id="SSF53659">
    <property type="entry name" value="Isocitrate/Isopropylmalate dehydrogenase-like"/>
    <property type="match status" value="1"/>
</dbReference>
<keyword evidence="5" id="KW-0472">Membrane</keyword>
<reference evidence="8" key="1">
    <citation type="submission" date="2010-07" db="EMBL/GenBank/DDBJ databases">
        <authorList>
            <consortium name="CONSOLIDER consortium CSD2007-00005"/>
            <person name="Guazzaroni M.-E."/>
            <person name="Richter M."/>
            <person name="Garcia-Salamanca A."/>
            <person name="Yarza P."/>
            <person name="Ferrer M."/>
        </authorList>
    </citation>
    <scope>NUCLEOTIDE SEQUENCE</scope>
</reference>
<comment type="cofactor">
    <cofactor evidence="2">
        <name>Mg(2+)</name>
        <dbReference type="ChEBI" id="CHEBI:18420"/>
    </cofactor>
</comment>
<dbReference type="CDD" id="cd05311">
    <property type="entry name" value="NAD_bind_2_malic_enz"/>
    <property type="match status" value="1"/>
</dbReference>
<evidence type="ECO:0000313" key="8">
    <source>
        <dbReference type="EMBL" id="EFK96225.1"/>
    </source>
</evidence>
<evidence type="ECO:0000259" key="6">
    <source>
        <dbReference type="SMART" id="SM00919"/>
    </source>
</evidence>
<dbReference type="GO" id="GO:0046872">
    <property type="term" value="F:metal ion binding"/>
    <property type="evidence" value="ECO:0007669"/>
    <property type="project" value="UniProtKB-KW"/>
</dbReference>
<dbReference type="SUPFAM" id="SSF51735">
    <property type="entry name" value="NAD(P)-binding Rossmann-fold domains"/>
    <property type="match status" value="1"/>
</dbReference>
<keyword evidence="5" id="KW-1133">Transmembrane helix</keyword>
<dbReference type="EMBL" id="ADZX01000538">
    <property type="protein sequence ID" value="EFK96225.1"/>
    <property type="molecule type" value="Genomic_DNA"/>
</dbReference>
<evidence type="ECO:0000256" key="4">
    <source>
        <dbReference type="ARBA" id="ARBA00023002"/>
    </source>
</evidence>
<dbReference type="InterPro" id="IPR012301">
    <property type="entry name" value="Malic_N_dom"/>
</dbReference>
<protein>
    <submittedName>
        <fullName evidence="8">NADP-dependent malic enzyme</fullName>
        <ecNumber evidence="8">1.1.1.40</ecNumber>
    </submittedName>
</protein>
<dbReference type="InterPro" id="IPR002505">
    <property type="entry name" value="PTA_PTB"/>
</dbReference>
<dbReference type="GO" id="GO:0004473">
    <property type="term" value="F:malate dehydrogenase (decarboxylating) (NADP+) activity"/>
    <property type="evidence" value="ECO:0007669"/>
    <property type="project" value="UniProtKB-EC"/>
</dbReference>
<dbReference type="InterPro" id="IPR036291">
    <property type="entry name" value="NAD(P)-bd_dom_sf"/>
</dbReference>